<keyword evidence="9" id="KW-1185">Reference proteome</keyword>
<dbReference type="AlphaFoldDB" id="A0A106BUK1"/>
<evidence type="ECO:0000256" key="4">
    <source>
        <dbReference type="ARBA" id="ARBA00022692"/>
    </source>
</evidence>
<proteinExistence type="predicted"/>
<evidence type="ECO:0000256" key="6">
    <source>
        <dbReference type="ARBA" id="ARBA00023136"/>
    </source>
</evidence>
<keyword evidence="6 7" id="KW-0472">Membrane</keyword>
<name>A0A106BUK1_THIDE</name>
<evidence type="ECO:0000256" key="3">
    <source>
        <dbReference type="ARBA" id="ARBA00022475"/>
    </source>
</evidence>
<keyword evidence="3" id="KW-1003">Cell membrane</keyword>
<comment type="caution">
    <text evidence="8">The sequence shown here is derived from an EMBL/GenBank/DDBJ whole genome shotgun (WGS) entry which is preliminary data.</text>
</comment>
<dbReference type="GO" id="GO:0000041">
    <property type="term" value="P:transition metal ion transport"/>
    <property type="evidence" value="ECO:0007669"/>
    <property type="project" value="InterPro"/>
</dbReference>
<dbReference type="STRING" id="1123392.GCA_000376425_00195"/>
<organism evidence="8 9">
    <name type="scientific">Thiobacillus denitrificans</name>
    <dbReference type="NCBI Taxonomy" id="36861"/>
    <lineage>
        <taxon>Bacteria</taxon>
        <taxon>Pseudomonadati</taxon>
        <taxon>Pseudomonadota</taxon>
        <taxon>Betaproteobacteria</taxon>
        <taxon>Nitrosomonadales</taxon>
        <taxon>Thiobacillaceae</taxon>
        <taxon>Thiobacillus</taxon>
    </lineage>
</organism>
<dbReference type="PATRIC" id="fig|36861.3.peg.3404"/>
<evidence type="ECO:0000256" key="5">
    <source>
        <dbReference type="ARBA" id="ARBA00022989"/>
    </source>
</evidence>
<dbReference type="RefSeq" id="WP_059751726.1">
    <property type="nucleotide sequence ID" value="NZ_LDUG01000008.1"/>
</dbReference>
<feature type="transmembrane region" description="Helical" evidence="7">
    <location>
        <begin position="16"/>
        <end position="34"/>
    </location>
</feature>
<accession>A0A106BUK1</accession>
<feature type="transmembrane region" description="Helical" evidence="7">
    <location>
        <begin position="187"/>
        <end position="210"/>
    </location>
</feature>
<evidence type="ECO:0000313" key="9">
    <source>
        <dbReference type="Proteomes" id="UP000064243"/>
    </source>
</evidence>
<evidence type="ECO:0000256" key="7">
    <source>
        <dbReference type="SAM" id="Phobius"/>
    </source>
</evidence>
<feature type="transmembrane region" description="Helical" evidence="7">
    <location>
        <begin position="75"/>
        <end position="100"/>
    </location>
</feature>
<reference evidence="8 9" key="1">
    <citation type="journal article" date="2015" name="Appl. Environ. Microbiol.">
        <title>Aerobic and Anaerobic Thiosulfate Oxidation by a Cold-Adapted, Subglacial Chemoautotroph.</title>
        <authorList>
            <person name="Harrold Z.R."/>
            <person name="Skidmore M.L."/>
            <person name="Hamilton T.L."/>
            <person name="Desch L."/>
            <person name="Amada K."/>
            <person name="van Gelder W."/>
            <person name="Glover K."/>
            <person name="Roden E.E."/>
            <person name="Boyd E.S."/>
        </authorList>
    </citation>
    <scope>NUCLEOTIDE SEQUENCE [LARGE SCALE GENOMIC DNA]</scope>
    <source>
        <strain evidence="8 9">RG</strain>
    </source>
</reference>
<keyword evidence="4 7" id="KW-0812">Transmembrane</keyword>
<gene>
    <name evidence="8" type="ORF">ABW22_02680</name>
</gene>
<dbReference type="GO" id="GO:0005886">
    <property type="term" value="C:plasma membrane"/>
    <property type="evidence" value="ECO:0007669"/>
    <property type="project" value="UniProtKB-SubCell"/>
</dbReference>
<evidence type="ECO:0000256" key="2">
    <source>
        <dbReference type="ARBA" id="ARBA00022448"/>
    </source>
</evidence>
<keyword evidence="5 7" id="KW-1133">Transmembrane helix</keyword>
<feature type="transmembrane region" description="Helical" evidence="7">
    <location>
        <begin position="151"/>
        <end position="175"/>
    </location>
</feature>
<dbReference type="Pfam" id="PF01891">
    <property type="entry name" value="CbiM"/>
    <property type="match status" value="1"/>
</dbReference>
<dbReference type="OrthoDB" id="5297929at2"/>
<evidence type="ECO:0000313" key="8">
    <source>
        <dbReference type="EMBL" id="KVW98932.1"/>
    </source>
</evidence>
<evidence type="ECO:0000256" key="1">
    <source>
        <dbReference type="ARBA" id="ARBA00004651"/>
    </source>
</evidence>
<feature type="transmembrane region" description="Helical" evidence="7">
    <location>
        <begin position="46"/>
        <end position="63"/>
    </location>
</feature>
<keyword evidence="2" id="KW-0813">Transport</keyword>
<sequence length="227" mass="24996">MNFTALGLSATVLPESFYLIGWLGLALLAWRWLMSGDWRRLAEPPRLNLFLAATVAVLALWQIRTGIKPGLTFHFYGVAALTLMFGFWRATFAGVLILLANAAFGRGSWTALGFDALLTAALPAAVSWGVFRLLERRLPNHFFVYVMGNGFFGAALSVAAIGLATTALMTVADAYSLDYLLTHYTPYATLMLSWAEAFSTGMAITVMAVYRPAWLETFDDAQYIQNK</sequence>
<dbReference type="EMBL" id="LDUG01000008">
    <property type="protein sequence ID" value="KVW98932.1"/>
    <property type="molecule type" value="Genomic_DNA"/>
</dbReference>
<feature type="transmembrane region" description="Helical" evidence="7">
    <location>
        <begin position="112"/>
        <end position="131"/>
    </location>
</feature>
<dbReference type="InterPro" id="IPR002751">
    <property type="entry name" value="CbiM/NikMN"/>
</dbReference>
<dbReference type="Proteomes" id="UP000064243">
    <property type="component" value="Unassembled WGS sequence"/>
</dbReference>
<protein>
    <submittedName>
        <fullName evidence="8">Uncharacterized protein</fullName>
    </submittedName>
</protein>
<comment type="subcellular location">
    <subcellularLocation>
        <location evidence="1">Cell membrane</location>
        <topology evidence="1">Multi-pass membrane protein</topology>
    </subcellularLocation>
</comment>
<dbReference type="Gene3D" id="1.10.1760.20">
    <property type="match status" value="1"/>
</dbReference>